<reference evidence="2" key="1">
    <citation type="submission" date="2016-10" db="EMBL/GenBank/DDBJ databases">
        <authorList>
            <person name="Varghese N."/>
            <person name="Submissions S."/>
        </authorList>
    </citation>
    <scope>NUCLEOTIDE SEQUENCE [LARGE SCALE GENOMIC DNA]</scope>
    <source>
        <strain evidence="2">CGMCC 4.2126</strain>
    </source>
</reference>
<dbReference type="EMBL" id="FOQY01000022">
    <property type="protein sequence ID" value="SFK30749.1"/>
    <property type="molecule type" value="Genomic_DNA"/>
</dbReference>
<dbReference type="AlphaFoldDB" id="A0A1I3YHB1"/>
<evidence type="ECO:0000313" key="2">
    <source>
        <dbReference type="Proteomes" id="UP000199111"/>
    </source>
</evidence>
<evidence type="ECO:0000313" key="1">
    <source>
        <dbReference type="EMBL" id="SFK30749.1"/>
    </source>
</evidence>
<keyword evidence="2" id="KW-1185">Reference proteome</keyword>
<accession>A0A1I3YHB1</accession>
<proteinExistence type="predicted"/>
<dbReference type="Proteomes" id="UP000199111">
    <property type="component" value="Unassembled WGS sequence"/>
</dbReference>
<gene>
    <name evidence="1" type="ORF">SAMN05216275_1227</name>
</gene>
<name>A0A1I3YHB1_9ACTN</name>
<protein>
    <submittedName>
        <fullName evidence="1">Uncharacterized protein</fullName>
    </submittedName>
</protein>
<sequence>MSRLPRKRPGRREREMNPIMQAAAAHLSERQQQSEALLLALLRDALLPLGVRAELRDNDSALMIPRPQVGLPVWVFVGYGGAYFSWQSAEKRHPVSDVPGAAQILADYVGL</sequence>
<organism evidence="1 2">
    <name type="scientific">Streptosporangium canum</name>
    <dbReference type="NCBI Taxonomy" id="324952"/>
    <lineage>
        <taxon>Bacteria</taxon>
        <taxon>Bacillati</taxon>
        <taxon>Actinomycetota</taxon>
        <taxon>Actinomycetes</taxon>
        <taxon>Streptosporangiales</taxon>
        <taxon>Streptosporangiaceae</taxon>
        <taxon>Streptosporangium</taxon>
    </lineage>
</organism>